<feature type="compositionally biased region" description="Acidic residues" evidence="1">
    <location>
        <begin position="235"/>
        <end position="256"/>
    </location>
</feature>
<dbReference type="EMBL" id="CM003378">
    <property type="protein sequence ID" value="KOM49619.1"/>
    <property type="molecule type" value="Genomic_DNA"/>
</dbReference>
<dbReference type="Gramene" id="KOM49619">
    <property type="protein sequence ID" value="KOM49619"/>
    <property type="gene ID" value="LR48_Vigan08g044600"/>
</dbReference>
<feature type="region of interest" description="Disordered" evidence="1">
    <location>
        <begin position="215"/>
        <end position="256"/>
    </location>
</feature>
<name>A0A0L9V4I4_PHAAN</name>
<organism evidence="2 3">
    <name type="scientific">Phaseolus angularis</name>
    <name type="common">Azuki bean</name>
    <name type="synonym">Vigna angularis</name>
    <dbReference type="NCBI Taxonomy" id="3914"/>
    <lineage>
        <taxon>Eukaryota</taxon>
        <taxon>Viridiplantae</taxon>
        <taxon>Streptophyta</taxon>
        <taxon>Embryophyta</taxon>
        <taxon>Tracheophyta</taxon>
        <taxon>Spermatophyta</taxon>
        <taxon>Magnoliopsida</taxon>
        <taxon>eudicotyledons</taxon>
        <taxon>Gunneridae</taxon>
        <taxon>Pentapetalae</taxon>
        <taxon>rosids</taxon>
        <taxon>fabids</taxon>
        <taxon>Fabales</taxon>
        <taxon>Fabaceae</taxon>
        <taxon>Papilionoideae</taxon>
        <taxon>50 kb inversion clade</taxon>
        <taxon>NPAAA clade</taxon>
        <taxon>indigoferoid/millettioid clade</taxon>
        <taxon>Phaseoleae</taxon>
        <taxon>Vigna</taxon>
    </lineage>
</organism>
<evidence type="ECO:0000313" key="3">
    <source>
        <dbReference type="Proteomes" id="UP000053144"/>
    </source>
</evidence>
<dbReference type="AlphaFoldDB" id="A0A0L9V4I4"/>
<proteinExistence type="predicted"/>
<sequence length="256" mass="28872">MNEEGGVKEEKLVHQHLVVEDNEPKPGKLVKLKNKLWVVKAIKNLQSGMAPSAIRPKPVFCLPDYRALQCPCTKGAPTPFVQTDLHFSLGLVALRIPFNADTINDFLNIEWQEEDEESDYEQLLGAEIDYEAIERTLYIPRDVIIPPPQSPRIHHRPPPSRPLCDPYQMFDTQLALIDAKLKAVKRISINQAKMMRHVYASSHLGFMTPEEYASRVAWPGDQPQSTRGSGATTADTDDEDDDADDDDADEDTYMSD</sequence>
<evidence type="ECO:0000256" key="1">
    <source>
        <dbReference type="SAM" id="MobiDB-lite"/>
    </source>
</evidence>
<accession>A0A0L9V4I4</accession>
<reference evidence="3" key="1">
    <citation type="journal article" date="2015" name="Proc. Natl. Acad. Sci. U.S.A.">
        <title>Genome sequencing of adzuki bean (Vigna angularis) provides insight into high starch and low fat accumulation and domestication.</title>
        <authorList>
            <person name="Yang K."/>
            <person name="Tian Z."/>
            <person name="Chen C."/>
            <person name="Luo L."/>
            <person name="Zhao B."/>
            <person name="Wang Z."/>
            <person name="Yu L."/>
            <person name="Li Y."/>
            <person name="Sun Y."/>
            <person name="Li W."/>
            <person name="Chen Y."/>
            <person name="Li Y."/>
            <person name="Zhang Y."/>
            <person name="Ai D."/>
            <person name="Zhao J."/>
            <person name="Shang C."/>
            <person name="Ma Y."/>
            <person name="Wu B."/>
            <person name="Wang M."/>
            <person name="Gao L."/>
            <person name="Sun D."/>
            <person name="Zhang P."/>
            <person name="Guo F."/>
            <person name="Wang W."/>
            <person name="Li Y."/>
            <person name="Wang J."/>
            <person name="Varshney R.K."/>
            <person name="Wang J."/>
            <person name="Ling H.Q."/>
            <person name="Wan P."/>
        </authorList>
    </citation>
    <scope>NUCLEOTIDE SEQUENCE</scope>
    <source>
        <strain evidence="3">cv. Jingnong 6</strain>
    </source>
</reference>
<protein>
    <submittedName>
        <fullName evidence="2">Uncharacterized protein</fullName>
    </submittedName>
</protein>
<dbReference type="Proteomes" id="UP000053144">
    <property type="component" value="Chromosome 8"/>
</dbReference>
<gene>
    <name evidence="2" type="ORF">LR48_Vigan08g044600</name>
</gene>
<evidence type="ECO:0000313" key="2">
    <source>
        <dbReference type="EMBL" id="KOM49619.1"/>
    </source>
</evidence>